<protein>
    <submittedName>
        <fullName evidence="3">FAD-dependent dehydrogenase</fullName>
    </submittedName>
</protein>
<dbReference type="InterPro" id="IPR016169">
    <property type="entry name" value="FAD-bd_PCMH_sub2"/>
</dbReference>
<dbReference type="Pfam" id="PF01565">
    <property type="entry name" value="FAD_binding_4"/>
    <property type="match status" value="1"/>
</dbReference>
<dbReference type="InterPro" id="IPR036318">
    <property type="entry name" value="FAD-bd_PCMH-like_sf"/>
</dbReference>
<feature type="domain" description="FAD-binding PCMH-type" evidence="2">
    <location>
        <begin position="1"/>
        <end position="179"/>
    </location>
</feature>
<evidence type="ECO:0000259" key="2">
    <source>
        <dbReference type="PROSITE" id="PS51387"/>
    </source>
</evidence>
<evidence type="ECO:0000313" key="3">
    <source>
        <dbReference type="EMBL" id="AYM52655.1"/>
    </source>
</evidence>
<reference evidence="3" key="1">
    <citation type="journal article" date="2018" name="J. Ind. Microbiol. Biotechnol.">
        <title>Genome mining reveals uncommon alkylpyrones as type III PKS products from myxobacteria.</title>
        <authorList>
            <person name="Hug J.J."/>
            <person name="Panter F."/>
            <person name="Krug D."/>
            <person name="Muller R."/>
        </authorList>
    </citation>
    <scope>NUCLEOTIDE SEQUENCE</scope>
    <source>
        <strain evidence="3">MCy10622</strain>
    </source>
</reference>
<dbReference type="InterPro" id="IPR016166">
    <property type="entry name" value="FAD-bd_PCMH"/>
</dbReference>
<dbReference type="PROSITE" id="PS51387">
    <property type="entry name" value="FAD_PCMH"/>
    <property type="match status" value="1"/>
</dbReference>
<dbReference type="GO" id="GO:0071949">
    <property type="term" value="F:FAD binding"/>
    <property type="evidence" value="ECO:0007669"/>
    <property type="project" value="InterPro"/>
</dbReference>
<organism evidence="3">
    <name type="scientific">Aggregicoccus edonensis</name>
    <dbReference type="NCBI Taxonomy" id="1450165"/>
    <lineage>
        <taxon>Bacteria</taxon>
        <taxon>Pseudomonadati</taxon>
        <taxon>Myxococcota</taxon>
        <taxon>Myxococcia</taxon>
        <taxon>Myxococcales</taxon>
        <taxon>Cystobacterineae</taxon>
        <taxon>Myxococcaceae</taxon>
        <taxon>Aggregicoccus</taxon>
    </lineage>
</organism>
<dbReference type="InterPro" id="IPR006094">
    <property type="entry name" value="Oxid_FAD_bind_N"/>
</dbReference>
<name>A0A3Q8I8F5_9BACT</name>
<sequence length="468" mass="51374">MKPLQSWGRYPRADAQAAHAVVWRTDALPAPAPGGSLLPYGQGRTYGDGCLNSGGTLVTTGGLDRLISFDAGTGVVRCEAGVTLDTILRLAVPRGWFLPVTPGTKFVSVGGAIANDVHGKNHHRAGTFGRYVRRFELVRSDGSRRECSPEQHADWYGATIGGMGLTGLMTWAEVQLRPINNPFVLSETVPLANLADFFTVARESEEDHELTVAWVDCLARGRNVGKGLYYRGNFAPPRFDGLPLRKSHLSHGSALAVPFDMPAFCLNRLSVSAFNWLYYHAGKLKKGMGLQHYDPFFYPLDAVHHWNRIYGRRGFLQFQCAVPWDTAQDAIREILERSARGGLPSFLNVLKTFGDVPSPGWMSFPRPGVTLAMDFANGGEKTYRLMAELERVTLQAGGALYPAKDSRMSPESFAACFPRLNQFKQYVDPAFSSSLWRRVNPETQAALPSASPLPLGEGQGEGRLALSR</sequence>
<dbReference type="PANTHER" id="PTHR43762">
    <property type="entry name" value="L-GULONOLACTONE OXIDASE"/>
    <property type="match status" value="1"/>
</dbReference>
<evidence type="ECO:0000256" key="1">
    <source>
        <dbReference type="SAM" id="MobiDB-lite"/>
    </source>
</evidence>
<dbReference type="Gene3D" id="3.30.465.10">
    <property type="match status" value="1"/>
</dbReference>
<feature type="region of interest" description="Disordered" evidence="1">
    <location>
        <begin position="446"/>
        <end position="468"/>
    </location>
</feature>
<dbReference type="PANTHER" id="PTHR43762:SF1">
    <property type="entry name" value="D-ARABINONO-1,4-LACTONE OXIDASE"/>
    <property type="match status" value="1"/>
</dbReference>
<dbReference type="AlphaFoldDB" id="A0A3Q8I8F5"/>
<dbReference type="EMBL" id="MH908881">
    <property type="protein sequence ID" value="AYM52655.1"/>
    <property type="molecule type" value="Genomic_DNA"/>
</dbReference>
<dbReference type="InterPro" id="IPR010031">
    <property type="entry name" value="FAD_lactone_oxidase-like"/>
</dbReference>
<accession>A0A3Q8I8F5</accession>
<proteinExistence type="predicted"/>
<dbReference type="SUPFAM" id="SSF56176">
    <property type="entry name" value="FAD-binding/transporter-associated domain-like"/>
    <property type="match status" value="1"/>
</dbReference>
<dbReference type="GO" id="GO:0003885">
    <property type="term" value="F:D-arabinono-1,4-lactone oxidase activity"/>
    <property type="evidence" value="ECO:0007669"/>
    <property type="project" value="TreeGrafter"/>
</dbReference>